<dbReference type="AlphaFoldDB" id="A0AAI9FVZ7"/>
<gene>
    <name evidence="4" type="ORF">QEG23_003363</name>
</gene>
<proteinExistence type="predicted"/>
<name>A0AAI9FVZ7_STEMA</name>
<keyword evidence="1" id="KW-0802">TPR repeat</keyword>
<dbReference type="EMBL" id="ABLOJW010000020">
    <property type="protein sequence ID" value="EKT4093822.1"/>
    <property type="molecule type" value="Genomic_DNA"/>
</dbReference>
<dbReference type="InterPro" id="IPR011990">
    <property type="entry name" value="TPR-like_helical_dom_sf"/>
</dbReference>
<dbReference type="RefSeq" id="WP_110712668.1">
    <property type="nucleotide sequence ID" value="NZ_CP029773.1"/>
</dbReference>
<organism evidence="4 5">
    <name type="scientific">Stenotrophomonas maltophilia</name>
    <name type="common">Pseudomonas maltophilia</name>
    <name type="synonym">Xanthomonas maltophilia</name>
    <dbReference type="NCBI Taxonomy" id="40324"/>
    <lineage>
        <taxon>Bacteria</taxon>
        <taxon>Pseudomonadati</taxon>
        <taxon>Pseudomonadota</taxon>
        <taxon>Gammaproteobacteria</taxon>
        <taxon>Lysobacterales</taxon>
        <taxon>Lysobacteraceae</taxon>
        <taxon>Stenotrophomonas</taxon>
        <taxon>Stenotrophomonas maltophilia group</taxon>
    </lineage>
</organism>
<dbReference type="Pfam" id="PF14559">
    <property type="entry name" value="TPR_19"/>
    <property type="match status" value="1"/>
</dbReference>
<accession>A0AAI9FVZ7</accession>
<dbReference type="SUPFAM" id="SSF48452">
    <property type="entry name" value="TPR-like"/>
    <property type="match status" value="1"/>
</dbReference>
<evidence type="ECO:0000256" key="3">
    <source>
        <dbReference type="SAM" id="SignalP"/>
    </source>
</evidence>
<feature type="compositionally biased region" description="Polar residues" evidence="2">
    <location>
        <begin position="197"/>
        <end position="207"/>
    </location>
</feature>
<sequence length="207" mass="21669">MEVKAMGKAVYRPMFALMLLSGLAACSSAPKKAEVVPFETTLSNAEAQVTTGGADAAISAFELAAKADPTRKEPWVRIAQLQFDQGQYARAIVAAEEVLQRDPNDLVADGVITVAGFRVANQSLTRLQGRGALASDTARKEAQTLATTLRNTMGDAILDPTPKPKPRSRARAGRAAAPAAAAQPAATQPAKPAARSNTSDPFQNIGN</sequence>
<evidence type="ECO:0000313" key="5">
    <source>
        <dbReference type="Proteomes" id="UP001218208"/>
    </source>
</evidence>
<keyword evidence="3" id="KW-0732">Signal</keyword>
<feature type="signal peptide" evidence="3">
    <location>
        <begin position="1"/>
        <end position="24"/>
    </location>
</feature>
<dbReference type="PROSITE" id="PS50005">
    <property type="entry name" value="TPR"/>
    <property type="match status" value="1"/>
</dbReference>
<dbReference type="InterPro" id="IPR019734">
    <property type="entry name" value="TPR_rpt"/>
</dbReference>
<evidence type="ECO:0000256" key="2">
    <source>
        <dbReference type="SAM" id="MobiDB-lite"/>
    </source>
</evidence>
<dbReference type="PROSITE" id="PS51257">
    <property type="entry name" value="PROKAR_LIPOPROTEIN"/>
    <property type="match status" value="1"/>
</dbReference>
<evidence type="ECO:0000313" key="4">
    <source>
        <dbReference type="EMBL" id="EKT4093822.1"/>
    </source>
</evidence>
<evidence type="ECO:0000256" key="1">
    <source>
        <dbReference type="PROSITE-ProRule" id="PRU00339"/>
    </source>
</evidence>
<protein>
    <submittedName>
        <fullName evidence="4">Tetratricopeptide repeat protein</fullName>
    </submittedName>
</protein>
<feature type="chain" id="PRO_5042530661" evidence="3">
    <location>
        <begin position="25"/>
        <end position="207"/>
    </location>
</feature>
<feature type="repeat" description="TPR" evidence="1">
    <location>
        <begin position="72"/>
        <end position="105"/>
    </location>
</feature>
<dbReference type="Gene3D" id="1.25.40.10">
    <property type="entry name" value="Tetratricopeptide repeat domain"/>
    <property type="match status" value="1"/>
</dbReference>
<comment type="caution">
    <text evidence="4">The sequence shown here is derived from an EMBL/GenBank/DDBJ whole genome shotgun (WGS) entry which is preliminary data.</text>
</comment>
<reference evidence="4" key="1">
    <citation type="submission" date="2022-07" db="EMBL/GenBank/DDBJ databases">
        <authorList>
            <consortium name="DAFM: The Division of Animal and Food Microbiology"/>
        </authorList>
    </citation>
    <scope>NUCLEOTIDE SEQUENCE</scope>
    <source>
        <strain evidence="4">19MO01SH01-2</strain>
    </source>
</reference>
<dbReference type="Proteomes" id="UP001218208">
    <property type="component" value="Unassembled WGS sequence"/>
</dbReference>
<feature type="compositionally biased region" description="Low complexity" evidence="2">
    <location>
        <begin position="173"/>
        <end position="196"/>
    </location>
</feature>
<feature type="region of interest" description="Disordered" evidence="2">
    <location>
        <begin position="150"/>
        <end position="207"/>
    </location>
</feature>